<keyword evidence="2" id="KW-1185">Reference proteome</keyword>
<evidence type="ECO:0000313" key="1">
    <source>
        <dbReference type="EMBL" id="SOY28585.1"/>
    </source>
</evidence>
<dbReference type="AlphaFoldDB" id="A0A2K4ZDP2"/>
<dbReference type="RefSeq" id="WP_103238662.1">
    <property type="nucleotide sequence ID" value="NZ_JANJZD010000005.1"/>
</dbReference>
<sequence>MDFIMGNRMPGRKRFLSITGTIVELLPAGVGGRRTDGCILFAGVEDTEGNTVNFMVTPATYVVDFETLSVGMQCTFWYAADAPAPLIYPPQYSAVVAARERNGRMVSVGYFDLSMVNEDRTLQLNLDGSVDMRTTNNQYFQGSPSNHNLVVIYESSTRSIPAQTTPREVIVLCDTGGR</sequence>
<organism evidence="1 2">
    <name type="scientific">Acetatifactor muris</name>
    <dbReference type="NCBI Taxonomy" id="879566"/>
    <lineage>
        <taxon>Bacteria</taxon>
        <taxon>Bacillati</taxon>
        <taxon>Bacillota</taxon>
        <taxon>Clostridia</taxon>
        <taxon>Lachnospirales</taxon>
        <taxon>Lachnospiraceae</taxon>
        <taxon>Acetatifactor</taxon>
    </lineage>
</organism>
<evidence type="ECO:0000313" key="2">
    <source>
        <dbReference type="Proteomes" id="UP000236311"/>
    </source>
</evidence>
<dbReference type="OrthoDB" id="1684927at2"/>
<name>A0A2K4ZDP2_9FIRM</name>
<protein>
    <submittedName>
        <fullName evidence="1">Uncharacterized protein</fullName>
    </submittedName>
</protein>
<dbReference type="EMBL" id="OFSM01000005">
    <property type="protein sequence ID" value="SOY28585.1"/>
    <property type="molecule type" value="Genomic_DNA"/>
</dbReference>
<proteinExistence type="predicted"/>
<reference evidence="1 2" key="1">
    <citation type="submission" date="2018-01" db="EMBL/GenBank/DDBJ databases">
        <authorList>
            <person name="Gaut B.S."/>
            <person name="Morton B.R."/>
            <person name="Clegg M.T."/>
            <person name="Duvall M.R."/>
        </authorList>
    </citation>
    <scope>NUCLEOTIDE SEQUENCE [LARGE SCALE GENOMIC DNA]</scope>
    <source>
        <strain evidence="1">GP69</strain>
    </source>
</reference>
<dbReference type="Proteomes" id="UP000236311">
    <property type="component" value="Unassembled WGS sequence"/>
</dbReference>
<gene>
    <name evidence="1" type="ORF">AMURIS_01295</name>
</gene>
<accession>A0A2K4ZDP2</accession>